<dbReference type="Gene3D" id="1.10.10.10">
    <property type="entry name" value="Winged helix-like DNA-binding domain superfamily/Winged helix DNA-binding domain"/>
    <property type="match status" value="1"/>
</dbReference>
<dbReference type="SMART" id="SM00346">
    <property type="entry name" value="HTH_ICLR"/>
    <property type="match status" value="1"/>
</dbReference>
<dbReference type="PANTHER" id="PTHR30136:SF34">
    <property type="entry name" value="TRANSCRIPTIONAL REGULATOR"/>
    <property type="match status" value="1"/>
</dbReference>
<dbReference type="InterPro" id="IPR036388">
    <property type="entry name" value="WH-like_DNA-bd_sf"/>
</dbReference>
<evidence type="ECO:0000259" key="4">
    <source>
        <dbReference type="PROSITE" id="PS51078"/>
    </source>
</evidence>
<sequence length="292" mass="32095">MTSNMGLLHLVLAIFSFSENNFVYRIFIIRRNGMKDKGSPKDSDLFVEGFARGIAVICAFGPESPALTLSQVAERAKVTPASARRLLHTLVALDYARIDGRLFSLTPAVLEIGYSYLSSLSIREIATPLLDRFAAEYGEIGTVSVMDRTDVVYVARSELRSPYSRRLVIGERLPAHATSSGHVLLGHMPGPERKKFFADCSFERFTPYTLTRPRELQEAAEQARADGYAIASEHLELGICGLAVPLQDRSGAIVGAVTTSLNLAKHSLESIVPVFLPRLQELARQISDGLTR</sequence>
<protein>
    <submittedName>
        <fullName evidence="5">IclR family transcriptional regulator C-terminal domain-containing protein</fullName>
    </submittedName>
</protein>
<dbReference type="PANTHER" id="PTHR30136">
    <property type="entry name" value="HELIX-TURN-HELIX TRANSCRIPTIONAL REGULATOR, ICLR FAMILY"/>
    <property type="match status" value="1"/>
</dbReference>
<dbReference type="InterPro" id="IPR029016">
    <property type="entry name" value="GAF-like_dom_sf"/>
</dbReference>
<accession>A0ABV8NUB8</accession>
<keyword evidence="2" id="KW-0238">DNA-binding</keyword>
<evidence type="ECO:0000256" key="2">
    <source>
        <dbReference type="ARBA" id="ARBA00023125"/>
    </source>
</evidence>
<dbReference type="SUPFAM" id="SSF55781">
    <property type="entry name" value="GAF domain-like"/>
    <property type="match status" value="1"/>
</dbReference>
<dbReference type="RefSeq" id="WP_343218720.1">
    <property type="nucleotide sequence ID" value="NZ_JAHTBN010000003.1"/>
</dbReference>
<dbReference type="EMBL" id="JBHSBV010000002">
    <property type="protein sequence ID" value="MFC4200565.1"/>
    <property type="molecule type" value="Genomic_DNA"/>
</dbReference>
<gene>
    <name evidence="5" type="ORF">ACFOY1_06345</name>
</gene>
<dbReference type="InterPro" id="IPR014757">
    <property type="entry name" value="Tscrpt_reg_IclR_C"/>
</dbReference>
<proteinExistence type="predicted"/>
<dbReference type="Proteomes" id="UP001595848">
    <property type="component" value="Unassembled WGS sequence"/>
</dbReference>
<dbReference type="Gene3D" id="3.30.450.40">
    <property type="match status" value="1"/>
</dbReference>
<feature type="domain" description="IclR-ED" evidence="4">
    <location>
        <begin position="108"/>
        <end position="292"/>
    </location>
</feature>
<evidence type="ECO:0000313" key="5">
    <source>
        <dbReference type="EMBL" id="MFC4200565.1"/>
    </source>
</evidence>
<name>A0ABV8NUB8_9BURK</name>
<dbReference type="Pfam" id="PF09339">
    <property type="entry name" value="HTH_IclR"/>
    <property type="match status" value="1"/>
</dbReference>
<reference evidence="6" key="1">
    <citation type="journal article" date="2019" name="Int. J. Syst. Evol. Microbiol.">
        <title>The Global Catalogue of Microorganisms (GCM) 10K type strain sequencing project: providing services to taxonomists for standard genome sequencing and annotation.</title>
        <authorList>
            <consortium name="The Broad Institute Genomics Platform"/>
            <consortium name="The Broad Institute Genome Sequencing Center for Infectious Disease"/>
            <person name="Wu L."/>
            <person name="Ma J."/>
        </authorList>
    </citation>
    <scope>NUCLEOTIDE SEQUENCE [LARGE SCALE GENOMIC DNA]</scope>
    <source>
        <strain evidence="6">LMG 24813</strain>
    </source>
</reference>
<dbReference type="SUPFAM" id="SSF46785">
    <property type="entry name" value="Winged helix' DNA-binding domain"/>
    <property type="match status" value="1"/>
</dbReference>
<keyword evidence="3" id="KW-0804">Transcription</keyword>
<comment type="caution">
    <text evidence="5">The sequence shown here is derived from an EMBL/GenBank/DDBJ whole genome shotgun (WGS) entry which is preliminary data.</text>
</comment>
<evidence type="ECO:0000256" key="1">
    <source>
        <dbReference type="ARBA" id="ARBA00023015"/>
    </source>
</evidence>
<dbReference type="InterPro" id="IPR050707">
    <property type="entry name" value="HTH_MetabolicPath_Reg"/>
</dbReference>
<keyword evidence="1" id="KW-0805">Transcription regulation</keyword>
<dbReference type="PROSITE" id="PS51078">
    <property type="entry name" value="ICLR_ED"/>
    <property type="match status" value="1"/>
</dbReference>
<dbReference type="Pfam" id="PF01614">
    <property type="entry name" value="IclR_C"/>
    <property type="match status" value="1"/>
</dbReference>
<evidence type="ECO:0000256" key="3">
    <source>
        <dbReference type="ARBA" id="ARBA00023163"/>
    </source>
</evidence>
<evidence type="ECO:0000313" key="6">
    <source>
        <dbReference type="Proteomes" id="UP001595848"/>
    </source>
</evidence>
<dbReference type="InterPro" id="IPR005471">
    <property type="entry name" value="Tscrpt_reg_IclR_N"/>
</dbReference>
<keyword evidence="6" id="KW-1185">Reference proteome</keyword>
<organism evidence="5 6">
    <name type="scientific">Candidimonas humi</name>
    <dbReference type="NCBI Taxonomy" id="683355"/>
    <lineage>
        <taxon>Bacteria</taxon>
        <taxon>Pseudomonadati</taxon>
        <taxon>Pseudomonadota</taxon>
        <taxon>Betaproteobacteria</taxon>
        <taxon>Burkholderiales</taxon>
        <taxon>Alcaligenaceae</taxon>
        <taxon>Candidimonas</taxon>
    </lineage>
</organism>
<dbReference type="InterPro" id="IPR036390">
    <property type="entry name" value="WH_DNA-bd_sf"/>
</dbReference>